<dbReference type="AlphaFoldDB" id="A0A1R4H104"/>
<gene>
    <name evidence="1" type="ORF">CRENPOLYSF2_1390029</name>
</gene>
<sequence length="48" mass="5563">MRVSVKVFTLIVCELFHIYKNLNPVHSIPIFKWNGICSKLAVIRASEF</sequence>
<dbReference type="Proteomes" id="UP000195442">
    <property type="component" value="Unassembled WGS sequence"/>
</dbReference>
<protein>
    <submittedName>
        <fullName evidence="1">Uncharacterized protein</fullName>
    </submittedName>
</protein>
<evidence type="ECO:0000313" key="1">
    <source>
        <dbReference type="EMBL" id="SJM89927.1"/>
    </source>
</evidence>
<evidence type="ECO:0000313" key="2">
    <source>
        <dbReference type="Proteomes" id="UP000195442"/>
    </source>
</evidence>
<name>A0A1R4H104_9GAMM</name>
<keyword evidence="2" id="KW-1185">Reference proteome</keyword>
<reference evidence="2" key="1">
    <citation type="submission" date="2017-02" db="EMBL/GenBank/DDBJ databases">
        <authorList>
            <person name="Daims H."/>
        </authorList>
    </citation>
    <scope>NUCLEOTIDE SEQUENCE [LARGE SCALE GENOMIC DNA]</scope>
</reference>
<accession>A0A1R4H104</accession>
<dbReference type="EMBL" id="FUKJ01000045">
    <property type="protein sequence ID" value="SJM89927.1"/>
    <property type="molecule type" value="Genomic_DNA"/>
</dbReference>
<organism evidence="1 2">
    <name type="scientific">Crenothrix polyspora</name>
    <dbReference type="NCBI Taxonomy" id="360316"/>
    <lineage>
        <taxon>Bacteria</taxon>
        <taxon>Pseudomonadati</taxon>
        <taxon>Pseudomonadota</taxon>
        <taxon>Gammaproteobacteria</taxon>
        <taxon>Methylococcales</taxon>
        <taxon>Crenotrichaceae</taxon>
        <taxon>Crenothrix</taxon>
    </lineage>
</organism>
<proteinExistence type="predicted"/>